<reference evidence="3" key="1">
    <citation type="submission" date="2016-11" db="UniProtKB">
        <authorList>
            <consortium name="WormBaseParasite"/>
        </authorList>
    </citation>
    <scope>IDENTIFICATION</scope>
</reference>
<dbReference type="WBParaSite" id="MhA1_Contig1575.frz3.fgene1">
    <property type="protein sequence ID" value="MhA1_Contig1575.frz3.fgene1"/>
    <property type="gene ID" value="MhA1_Contig1575.frz3.fgene1"/>
</dbReference>
<keyword evidence="1" id="KW-0812">Transmembrane</keyword>
<evidence type="ECO:0000313" key="2">
    <source>
        <dbReference type="Proteomes" id="UP000095281"/>
    </source>
</evidence>
<dbReference type="Proteomes" id="UP000095281">
    <property type="component" value="Unplaced"/>
</dbReference>
<protein>
    <submittedName>
        <fullName evidence="3">Uncharacterized protein</fullName>
    </submittedName>
</protein>
<proteinExistence type="predicted"/>
<feature type="transmembrane region" description="Helical" evidence="1">
    <location>
        <begin position="96"/>
        <end position="120"/>
    </location>
</feature>
<sequence length="178" mass="20644">MYFFGFFIMVFILNWWGKFFVEVLNQHFASKMCQKNLDSAFILLSYLCSETVKYPRFQTNIIQQLAESVLTQLGVSENDTNVTTFQQPKSSNFKILLSWTLMLISSAFDIIISSLFLFLYSDYNLILEKRQNDRWLFLGGDFGRSNSGVLDQNTSTTCPALQRGYAIKKKYGTAKYLF</sequence>
<keyword evidence="1" id="KW-0472">Membrane</keyword>
<name>A0A1I8B909_MELHA</name>
<accession>A0A1I8B909</accession>
<evidence type="ECO:0000313" key="3">
    <source>
        <dbReference type="WBParaSite" id="MhA1_Contig1575.frz3.fgene1"/>
    </source>
</evidence>
<feature type="transmembrane region" description="Helical" evidence="1">
    <location>
        <begin position="6"/>
        <end position="25"/>
    </location>
</feature>
<dbReference type="AlphaFoldDB" id="A0A1I8B909"/>
<keyword evidence="2" id="KW-1185">Reference proteome</keyword>
<evidence type="ECO:0000256" key="1">
    <source>
        <dbReference type="SAM" id="Phobius"/>
    </source>
</evidence>
<keyword evidence="1" id="KW-1133">Transmembrane helix</keyword>
<organism evidence="2 3">
    <name type="scientific">Meloidogyne hapla</name>
    <name type="common">Root-knot nematode worm</name>
    <dbReference type="NCBI Taxonomy" id="6305"/>
    <lineage>
        <taxon>Eukaryota</taxon>
        <taxon>Metazoa</taxon>
        <taxon>Ecdysozoa</taxon>
        <taxon>Nematoda</taxon>
        <taxon>Chromadorea</taxon>
        <taxon>Rhabditida</taxon>
        <taxon>Tylenchina</taxon>
        <taxon>Tylenchomorpha</taxon>
        <taxon>Tylenchoidea</taxon>
        <taxon>Meloidogynidae</taxon>
        <taxon>Meloidogyninae</taxon>
        <taxon>Meloidogyne</taxon>
    </lineage>
</organism>